<keyword evidence="4 12" id="KW-0479">Metal-binding</keyword>
<dbReference type="Pfam" id="PF01562">
    <property type="entry name" value="Pep_M12B_propep"/>
    <property type="match status" value="1"/>
</dbReference>
<feature type="domain" description="Peptidase M12B" evidence="17">
    <location>
        <begin position="192"/>
        <end position="387"/>
    </location>
</feature>
<comment type="caution">
    <text evidence="18">The sequence shown here is derived from an EMBL/GenBank/DDBJ whole genome shotgun (WGS) entry which is preliminary data.</text>
</comment>
<proteinExistence type="predicted"/>
<feature type="disulfide bond" evidence="11">
    <location>
        <begin position="617"/>
        <end position="627"/>
    </location>
</feature>
<keyword evidence="3 13" id="KW-0812">Transmembrane</keyword>
<accession>A0AAW0PYN5</accession>
<dbReference type="SMART" id="SM00608">
    <property type="entry name" value="ACR"/>
    <property type="match status" value="1"/>
</dbReference>
<feature type="domain" description="Disintegrin" evidence="16">
    <location>
        <begin position="395"/>
        <end position="481"/>
    </location>
</feature>
<keyword evidence="9 11" id="KW-1015">Disulfide bond</keyword>
<feature type="active site" evidence="12">
    <location>
        <position position="327"/>
    </location>
</feature>
<organism evidence="18 19">
    <name type="scientific">Mugilogobius chulae</name>
    <name type="common">yellowstripe goby</name>
    <dbReference type="NCBI Taxonomy" id="88201"/>
    <lineage>
        <taxon>Eukaryota</taxon>
        <taxon>Metazoa</taxon>
        <taxon>Chordata</taxon>
        <taxon>Craniata</taxon>
        <taxon>Vertebrata</taxon>
        <taxon>Euteleostomi</taxon>
        <taxon>Actinopterygii</taxon>
        <taxon>Neopterygii</taxon>
        <taxon>Teleostei</taxon>
        <taxon>Neoteleostei</taxon>
        <taxon>Acanthomorphata</taxon>
        <taxon>Gobiaria</taxon>
        <taxon>Gobiiformes</taxon>
        <taxon>Gobioidei</taxon>
        <taxon>Gobiidae</taxon>
        <taxon>Gobionellinae</taxon>
        <taxon>Mugilogobius</taxon>
    </lineage>
</organism>
<evidence type="ECO:0000259" key="15">
    <source>
        <dbReference type="PROSITE" id="PS50026"/>
    </source>
</evidence>
<feature type="disulfide bond" evidence="11">
    <location>
        <begin position="635"/>
        <end position="644"/>
    </location>
</feature>
<feature type="domain" description="EGF-like" evidence="15">
    <location>
        <begin position="613"/>
        <end position="645"/>
    </location>
</feature>
<dbReference type="FunFam" id="4.10.70.10:FF:000001">
    <property type="entry name" value="Disintegrin and metalloproteinase domain-containing protein 22"/>
    <property type="match status" value="1"/>
</dbReference>
<comment type="subcellular location">
    <subcellularLocation>
        <location evidence="2">Membrane</location>
        <topology evidence="2">Single-pass type I membrane protein</topology>
    </subcellularLocation>
</comment>
<evidence type="ECO:0000256" key="14">
    <source>
        <dbReference type="SAM" id="SignalP"/>
    </source>
</evidence>
<dbReference type="PROSITE" id="PS50215">
    <property type="entry name" value="ADAM_MEPRO"/>
    <property type="match status" value="1"/>
</dbReference>
<feature type="disulfide bond" evidence="10">
    <location>
        <begin position="453"/>
        <end position="473"/>
    </location>
</feature>
<dbReference type="Pfam" id="PF01421">
    <property type="entry name" value="Reprolysin"/>
    <property type="match status" value="1"/>
</dbReference>
<dbReference type="GO" id="GO:0046872">
    <property type="term" value="F:metal ion binding"/>
    <property type="evidence" value="ECO:0007669"/>
    <property type="project" value="UniProtKB-KW"/>
</dbReference>
<feature type="chain" id="PRO_5043441089" evidence="14">
    <location>
        <begin position="22"/>
        <end position="696"/>
    </location>
</feature>
<dbReference type="EMBL" id="JBBPFD010000003">
    <property type="protein sequence ID" value="KAK7933103.1"/>
    <property type="molecule type" value="Genomic_DNA"/>
</dbReference>
<dbReference type="FunFam" id="3.40.390.10:FF:000002">
    <property type="entry name" value="Disintegrin and metalloproteinase domain-containing protein 22"/>
    <property type="match status" value="1"/>
</dbReference>
<protein>
    <submittedName>
        <fullName evidence="18">Uncharacterized protein</fullName>
    </submittedName>
</protein>
<evidence type="ECO:0000256" key="1">
    <source>
        <dbReference type="ARBA" id="ARBA00001947"/>
    </source>
</evidence>
<dbReference type="InterPro" id="IPR002870">
    <property type="entry name" value="Peptidase_M12B_N"/>
</dbReference>
<dbReference type="PANTHER" id="PTHR11905:SF32">
    <property type="entry name" value="DISINTEGRIN AND METALLOPROTEINASE DOMAIN-CONTAINING PROTEIN 28"/>
    <property type="match status" value="1"/>
</dbReference>
<dbReference type="GO" id="GO:0004222">
    <property type="term" value="F:metalloendopeptidase activity"/>
    <property type="evidence" value="ECO:0007669"/>
    <property type="project" value="InterPro"/>
</dbReference>
<dbReference type="Gene3D" id="4.10.70.10">
    <property type="entry name" value="Disintegrin domain"/>
    <property type="match status" value="1"/>
</dbReference>
<dbReference type="PROSITE" id="PS50214">
    <property type="entry name" value="DISINTEGRIN_2"/>
    <property type="match status" value="1"/>
</dbReference>
<comment type="cofactor">
    <cofactor evidence="1">
        <name>Zn(2+)</name>
        <dbReference type="ChEBI" id="CHEBI:29105"/>
    </cofactor>
</comment>
<feature type="binding site" evidence="12">
    <location>
        <position position="326"/>
    </location>
    <ligand>
        <name>Zn(2+)</name>
        <dbReference type="ChEBI" id="CHEBI:29105"/>
        <note>catalytic</note>
    </ligand>
</feature>
<evidence type="ECO:0000256" key="12">
    <source>
        <dbReference type="PROSITE-ProRule" id="PRU00276"/>
    </source>
</evidence>
<dbReference type="PANTHER" id="PTHR11905">
    <property type="entry name" value="ADAM A DISINTEGRIN AND METALLOPROTEASE DOMAIN"/>
    <property type="match status" value="1"/>
</dbReference>
<dbReference type="Proteomes" id="UP001460270">
    <property type="component" value="Unassembled WGS sequence"/>
</dbReference>
<dbReference type="Pfam" id="PF00200">
    <property type="entry name" value="Disintegrin"/>
    <property type="match status" value="1"/>
</dbReference>
<evidence type="ECO:0000256" key="11">
    <source>
        <dbReference type="PROSITE-ProRule" id="PRU00076"/>
    </source>
</evidence>
<dbReference type="InterPro" id="IPR000742">
    <property type="entry name" value="EGF"/>
</dbReference>
<evidence type="ECO:0000256" key="6">
    <source>
        <dbReference type="ARBA" id="ARBA00022833"/>
    </source>
</evidence>
<keyword evidence="6 12" id="KW-0862">Zinc</keyword>
<dbReference type="InterPro" id="IPR036436">
    <property type="entry name" value="Disintegrin_dom_sf"/>
</dbReference>
<feature type="signal peptide" evidence="14">
    <location>
        <begin position="1"/>
        <end position="21"/>
    </location>
</feature>
<dbReference type="Pfam" id="PF08516">
    <property type="entry name" value="ADAM_CR"/>
    <property type="match status" value="1"/>
</dbReference>
<evidence type="ECO:0000256" key="4">
    <source>
        <dbReference type="ARBA" id="ARBA00022723"/>
    </source>
</evidence>
<keyword evidence="7 13" id="KW-1133">Transmembrane helix</keyword>
<dbReference type="InterPro" id="IPR034027">
    <property type="entry name" value="Reprolysin_adamalysin"/>
</dbReference>
<keyword evidence="11" id="KW-0245">EGF-like domain</keyword>
<evidence type="ECO:0000256" key="2">
    <source>
        <dbReference type="ARBA" id="ARBA00004479"/>
    </source>
</evidence>
<keyword evidence="8 13" id="KW-0472">Membrane</keyword>
<dbReference type="GO" id="GO:0006508">
    <property type="term" value="P:proteolysis"/>
    <property type="evidence" value="ECO:0007669"/>
    <property type="project" value="InterPro"/>
</dbReference>
<dbReference type="SMART" id="SM00050">
    <property type="entry name" value="DISIN"/>
    <property type="match status" value="1"/>
</dbReference>
<evidence type="ECO:0000256" key="10">
    <source>
        <dbReference type="PROSITE-ProRule" id="PRU00068"/>
    </source>
</evidence>
<dbReference type="InterPro" id="IPR018358">
    <property type="entry name" value="Disintegrin_CS"/>
</dbReference>
<dbReference type="InterPro" id="IPR001590">
    <property type="entry name" value="Peptidase_M12B"/>
</dbReference>
<dbReference type="InterPro" id="IPR024079">
    <property type="entry name" value="MetalloPept_cat_dom_sf"/>
</dbReference>
<evidence type="ECO:0000256" key="3">
    <source>
        <dbReference type="ARBA" id="ARBA00022692"/>
    </source>
</evidence>
<feature type="disulfide bond" evidence="12">
    <location>
        <begin position="343"/>
        <end position="348"/>
    </location>
</feature>
<keyword evidence="5" id="KW-0378">Hydrolase</keyword>
<dbReference type="InterPro" id="IPR001762">
    <property type="entry name" value="Disintegrin_dom"/>
</dbReference>
<reference evidence="19" key="1">
    <citation type="submission" date="2024-04" db="EMBL/GenBank/DDBJ databases">
        <title>Salinicola lusitanus LLJ914,a marine bacterium isolated from the Okinawa Trough.</title>
        <authorList>
            <person name="Li J."/>
        </authorList>
    </citation>
    <scope>NUCLEOTIDE SEQUENCE [LARGE SCALE GENOMIC DNA]</scope>
</reference>
<evidence type="ECO:0000256" key="5">
    <source>
        <dbReference type="ARBA" id="ARBA00022801"/>
    </source>
</evidence>
<dbReference type="SUPFAM" id="SSF57552">
    <property type="entry name" value="Blood coagulation inhibitor (disintegrin)"/>
    <property type="match status" value="1"/>
</dbReference>
<dbReference type="PROSITE" id="PS00427">
    <property type="entry name" value="DISINTEGRIN_1"/>
    <property type="match status" value="1"/>
</dbReference>
<dbReference type="GO" id="GO:0005886">
    <property type="term" value="C:plasma membrane"/>
    <property type="evidence" value="ECO:0007669"/>
    <property type="project" value="TreeGrafter"/>
</dbReference>
<dbReference type="PROSITE" id="PS01186">
    <property type="entry name" value="EGF_2"/>
    <property type="match status" value="1"/>
</dbReference>
<feature type="disulfide bond" evidence="12">
    <location>
        <begin position="302"/>
        <end position="382"/>
    </location>
</feature>
<feature type="binding site" evidence="12">
    <location>
        <position position="336"/>
    </location>
    <ligand>
        <name>Zn(2+)</name>
        <dbReference type="ChEBI" id="CHEBI:29105"/>
        <note>catalytic</note>
    </ligand>
</feature>
<feature type="transmembrane region" description="Helical" evidence="13">
    <location>
        <begin position="663"/>
        <end position="686"/>
    </location>
</feature>
<dbReference type="AlphaFoldDB" id="A0AAW0PYN5"/>
<evidence type="ECO:0000259" key="16">
    <source>
        <dbReference type="PROSITE" id="PS50214"/>
    </source>
</evidence>
<dbReference type="Gene3D" id="3.40.390.10">
    <property type="entry name" value="Collagenase (Catalytic Domain)"/>
    <property type="match status" value="1"/>
</dbReference>
<evidence type="ECO:0000256" key="9">
    <source>
        <dbReference type="ARBA" id="ARBA00023157"/>
    </source>
</evidence>
<keyword evidence="14" id="KW-0732">Signal</keyword>
<evidence type="ECO:0000256" key="7">
    <source>
        <dbReference type="ARBA" id="ARBA00022989"/>
    </source>
</evidence>
<evidence type="ECO:0000256" key="13">
    <source>
        <dbReference type="SAM" id="Phobius"/>
    </source>
</evidence>
<comment type="caution">
    <text evidence="11">Lacks conserved residue(s) required for the propagation of feature annotation.</text>
</comment>
<feature type="binding site" evidence="12">
    <location>
        <position position="330"/>
    </location>
    <ligand>
        <name>Zn(2+)</name>
        <dbReference type="ChEBI" id="CHEBI:29105"/>
        <note>catalytic</note>
    </ligand>
</feature>
<sequence>MAAGQTLLWMLFLNGLHISVSHGPGLNFGDDYEVVRPVRLHTINKRQAENHRPQTVKYALTVRGRPLEMHLERNDEFLTKNYSETHYLENGTAVTTTPEDIDHCYYQGKIVGVNDSEASISICDGLRGYFRTSEQRFVIQPLLTSDPEGDHAVAGVSEAPATCGVTNDTWAADEEPPSRTRSFGQFIVSDQKFVELYLVADNREYLRMGKDVSKLRKRVFEVVNFVNMVYKPLLTFVALVGLEIWTDSDKIVITSNTGQNLNNFMNWRNQNLLNKKHDCAHLISGIDFDGGTVGLAYVGALCTGYSVGVVQDYTDPSAAIGATLAHELGHNLGMSHDTSTCVCSGDSCIMEPSVKGWSLPQTFSSCSRSKYDEFLLGRSVNCLLDKPDYQSLLSPSVCGNGFLEEGEQCDCGSVTECTNRCCNPSTCMFSEGSQCADGACCDNCKILGRSHECRRRQDECDLAEYCDGVRAICPEDVFTVNGAPCDNGQGFCYNGQCPQRASQCIKMFGPGAIEGRSRCFEYNTLGRYYGFCKRPAQDVYLACPKQDIYCGKLFCHNGNDFSSYGGRLNVGDCKAGYFQDFTKDYGQVETGTKCGEGKVCSQNQCVDLETAYRTADCSAKCPGRSVCNHRGQCQCEPGWMPPYCDQKDKESSSVTVDYLSPGAIAGISIAVILAVFGIVAGVIFLLKKNQSSGLPA</sequence>
<dbReference type="SUPFAM" id="SSF55486">
    <property type="entry name" value="Metalloproteases ('zincins'), catalytic domain"/>
    <property type="match status" value="1"/>
</dbReference>
<dbReference type="PROSITE" id="PS50026">
    <property type="entry name" value="EGF_3"/>
    <property type="match status" value="1"/>
</dbReference>
<dbReference type="CDD" id="cd04269">
    <property type="entry name" value="ZnMc_adamalysin_II_like"/>
    <property type="match status" value="1"/>
</dbReference>
<evidence type="ECO:0000259" key="17">
    <source>
        <dbReference type="PROSITE" id="PS50215"/>
    </source>
</evidence>
<dbReference type="InterPro" id="IPR006586">
    <property type="entry name" value="ADAM_Cys-rich"/>
</dbReference>
<evidence type="ECO:0000313" key="18">
    <source>
        <dbReference type="EMBL" id="KAK7933103.1"/>
    </source>
</evidence>
<keyword evidence="19" id="KW-1185">Reference proteome</keyword>
<evidence type="ECO:0000313" key="19">
    <source>
        <dbReference type="Proteomes" id="UP001460270"/>
    </source>
</evidence>
<gene>
    <name evidence="18" type="ORF">WMY93_003999</name>
</gene>
<evidence type="ECO:0000256" key="8">
    <source>
        <dbReference type="ARBA" id="ARBA00023136"/>
    </source>
</evidence>
<name>A0AAW0PYN5_9GOBI</name>